<keyword evidence="1" id="KW-0472">Membrane</keyword>
<protein>
    <submittedName>
        <fullName evidence="2">Uncharacterized protein</fullName>
    </submittedName>
</protein>
<reference evidence="2 3" key="1">
    <citation type="submission" date="2014-11" db="EMBL/GenBank/DDBJ databases">
        <title>Genetic blueprint of the zoonotic pathogen Toxocara canis.</title>
        <authorList>
            <person name="Zhu X.-Q."/>
            <person name="Korhonen P.K."/>
            <person name="Cai H."/>
            <person name="Young N.D."/>
            <person name="Nejsum P."/>
            <person name="von Samson-Himmelstjerna G."/>
            <person name="Boag P.R."/>
            <person name="Tan P."/>
            <person name="Li Q."/>
            <person name="Min J."/>
            <person name="Yang Y."/>
            <person name="Wang X."/>
            <person name="Fang X."/>
            <person name="Hall R.S."/>
            <person name="Hofmann A."/>
            <person name="Sternberg P.W."/>
            <person name="Jex A.R."/>
            <person name="Gasser R.B."/>
        </authorList>
    </citation>
    <scope>NUCLEOTIDE SEQUENCE [LARGE SCALE GENOMIC DNA]</scope>
    <source>
        <strain evidence="2">PN_DK_2014</strain>
    </source>
</reference>
<comment type="caution">
    <text evidence="2">The sequence shown here is derived from an EMBL/GenBank/DDBJ whole genome shotgun (WGS) entry which is preliminary data.</text>
</comment>
<evidence type="ECO:0000313" key="3">
    <source>
        <dbReference type="Proteomes" id="UP000031036"/>
    </source>
</evidence>
<gene>
    <name evidence="2" type="ORF">Tcan_18185</name>
</gene>
<name>A0A0B2V3H0_TOXCA</name>
<feature type="transmembrane region" description="Helical" evidence="1">
    <location>
        <begin position="12"/>
        <end position="33"/>
    </location>
</feature>
<accession>A0A0B2V3H0</accession>
<dbReference type="Proteomes" id="UP000031036">
    <property type="component" value="Unassembled WGS sequence"/>
</dbReference>
<keyword evidence="3" id="KW-1185">Reference proteome</keyword>
<organism evidence="2 3">
    <name type="scientific">Toxocara canis</name>
    <name type="common">Canine roundworm</name>
    <dbReference type="NCBI Taxonomy" id="6265"/>
    <lineage>
        <taxon>Eukaryota</taxon>
        <taxon>Metazoa</taxon>
        <taxon>Ecdysozoa</taxon>
        <taxon>Nematoda</taxon>
        <taxon>Chromadorea</taxon>
        <taxon>Rhabditida</taxon>
        <taxon>Spirurina</taxon>
        <taxon>Ascaridomorpha</taxon>
        <taxon>Ascaridoidea</taxon>
        <taxon>Toxocaridae</taxon>
        <taxon>Toxocara</taxon>
    </lineage>
</organism>
<proteinExistence type="predicted"/>
<evidence type="ECO:0000313" key="2">
    <source>
        <dbReference type="EMBL" id="KHN75997.1"/>
    </source>
</evidence>
<keyword evidence="1" id="KW-0812">Transmembrane</keyword>
<dbReference type="EMBL" id="JPKZ01002585">
    <property type="protein sequence ID" value="KHN75997.1"/>
    <property type="molecule type" value="Genomic_DNA"/>
</dbReference>
<dbReference type="AlphaFoldDB" id="A0A0B2V3H0"/>
<evidence type="ECO:0000256" key="1">
    <source>
        <dbReference type="SAM" id="Phobius"/>
    </source>
</evidence>
<keyword evidence="1" id="KW-1133">Transmembrane helix</keyword>
<sequence>MSDWFDEANRSMTVMYVLSGTVLMVGIMCVIILTQYRRKRLNWYVKTRKILAQKSRLVKTLQNFERGFF</sequence>